<evidence type="ECO:0000313" key="1">
    <source>
        <dbReference type="EMBL" id="MDR6239388.1"/>
    </source>
</evidence>
<dbReference type="Proteomes" id="UP001185092">
    <property type="component" value="Unassembled WGS sequence"/>
</dbReference>
<evidence type="ECO:0000313" key="2">
    <source>
        <dbReference type="Proteomes" id="UP001185092"/>
    </source>
</evidence>
<reference evidence="1" key="1">
    <citation type="submission" date="2023-07" db="EMBL/GenBank/DDBJ databases">
        <title>Genomic Encyclopedia of Type Strains, Phase IV (KMG-IV): sequencing the most valuable type-strain genomes for metagenomic binning, comparative biology and taxonomic classification.</title>
        <authorList>
            <person name="Goeker M."/>
        </authorList>
    </citation>
    <scope>NUCLEOTIDE SEQUENCE</scope>
    <source>
        <strain evidence="1">DSM 26174</strain>
    </source>
</reference>
<sequence>MENNNPQLDLFLDFSEKLTAFDDYTLNGTGQVEEYYFHINQIIGDDIMKKLLDQFQSIKDQADFEQSLRAEILSCELLGPVTRNIIKLWFTGTWYQLPKKWMEKYSINDLDKTYVISSRSYVEGLMWPTIGTHPMGAKGPGYGTWTEAPNIPTIKD</sequence>
<gene>
    <name evidence="1" type="ORF">HNQ88_002425</name>
</gene>
<protein>
    <submittedName>
        <fullName evidence="1">Uncharacterized protein</fullName>
    </submittedName>
</protein>
<dbReference type="EMBL" id="JAVDQD010000002">
    <property type="protein sequence ID" value="MDR6239388.1"/>
    <property type="molecule type" value="Genomic_DNA"/>
</dbReference>
<dbReference type="RefSeq" id="WP_309939046.1">
    <property type="nucleotide sequence ID" value="NZ_AP025305.1"/>
</dbReference>
<keyword evidence="2" id="KW-1185">Reference proteome</keyword>
<name>A0AAE3XMN3_9BACT</name>
<proteinExistence type="predicted"/>
<accession>A0AAE3XMN3</accession>
<organism evidence="1 2">
    <name type="scientific">Aureibacter tunicatorum</name>
    <dbReference type="NCBI Taxonomy" id="866807"/>
    <lineage>
        <taxon>Bacteria</taxon>
        <taxon>Pseudomonadati</taxon>
        <taxon>Bacteroidota</taxon>
        <taxon>Cytophagia</taxon>
        <taxon>Cytophagales</taxon>
        <taxon>Persicobacteraceae</taxon>
        <taxon>Aureibacter</taxon>
    </lineage>
</organism>
<comment type="caution">
    <text evidence="1">The sequence shown here is derived from an EMBL/GenBank/DDBJ whole genome shotgun (WGS) entry which is preliminary data.</text>
</comment>
<dbReference type="AlphaFoldDB" id="A0AAE3XMN3"/>